<reference evidence="9 10" key="1">
    <citation type="submission" date="2019-02" db="EMBL/GenBank/DDBJ databases">
        <title>Genomic Encyclopedia of Type Strains, Phase IV (KMG-IV): sequencing the most valuable type-strain genomes for metagenomic binning, comparative biology and taxonomic classification.</title>
        <authorList>
            <person name="Goeker M."/>
        </authorList>
    </citation>
    <scope>NUCLEOTIDE SEQUENCE [LARGE SCALE GENOMIC DNA]</scope>
    <source>
        <strain evidence="9 10">DSM 21056</strain>
    </source>
</reference>
<keyword evidence="5 8" id="KW-0812">Transmembrane</keyword>
<sequence length="97" mass="10128">MTAWYLIIATGLLATIAVALWRIARGPSRADRMMSVQLIGTGGIATVLLLTVAEDDWAMLDVAIVLALLAALSIIAFAKTGQRAGTGDPEAEGDDTD</sequence>
<evidence type="ECO:0000313" key="10">
    <source>
        <dbReference type="Proteomes" id="UP000292298"/>
    </source>
</evidence>
<accession>A0A4Q8D2Z6</accession>
<evidence type="ECO:0000256" key="7">
    <source>
        <dbReference type="ARBA" id="ARBA00023136"/>
    </source>
</evidence>
<dbReference type="GO" id="GO:0005886">
    <property type="term" value="C:plasma membrane"/>
    <property type="evidence" value="ECO:0007669"/>
    <property type="project" value="UniProtKB-SubCell"/>
</dbReference>
<keyword evidence="4" id="KW-1003">Cell membrane</keyword>
<feature type="transmembrane region" description="Helical" evidence="8">
    <location>
        <begin position="59"/>
        <end position="78"/>
    </location>
</feature>
<evidence type="ECO:0000313" key="9">
    <source>
        <dbReference type="EMBL" id="RZU99732.1"/>
    </source>
</evidence>
<evidence type="ECO:0000256" key="4">
    <source>
        <dbReference type="ARBA" id="ARBA00022475"/>
    </source>
</evidence>
<name>A0A4Q8D2Z6_9GAMM</name>
<comment type="caution">
    <text evidence="9">The sequence shown here is derived from an EMBL/GenBank/DDBJ whole genome shotgun (WGS) entry which is preliminary data.</text>
</comment>
<comment type="similarity">
    <text evidence="2">Belongs to the CPA3 antiporters (TC 2.A.63) subunit F family.</text>
</comment>
<gene>
    <name evidence="9" type="ORF">EV698_2035</name>
</gene>
<organism evidence="9 10">
    <name type="scientific">Spiribacter vilamensis</name>
    <dbReference type="NCBI Taxonomy" id="531306"/>
    <lineage>
        <taxon>Bacteria</taxon>
        <taxon>Pseudomonadati</taxon>
        <taxon>Pseudomonadota</taxon>
        <taxon>Gammaproteobacteria</taxon>
        <taxon>Chromatiales</taxon>
        <taxon>Ectothiorhodospiraceae</taxon>
        <taxon>Spiribacter</taxon>
    </lineage>
</organism>
<evidence type="ECO:0000256" key="3">
    <source>
        <dbReference type="ARBA" id="ARBA00022448"/>
    </source>
</evidence>
<evidence type="ECO:0000256" key="6">
    <source>
        <dbReference type="ARBA" id="ARBA00022989"/>
    </source>
</evidence>
<dbReference type="EMBL" id="SHLI01000001">
    <property type="protein sequence ID" value="RZU99732.1"/>
    <property type="molecule type" value="Genomic_DNA"/>
</dbReference>
<dbReference type="PANTHER" id="PTHR34702:SF1">
    <property type="entry name" value="NA(+)_H(+) ANTIPORTER SUBUNIT F"/>
    <property type="match status" value="1"/>
</dbReference>
<dbReference type="InterPro" id="IPR007208">
    <property type="entry name" value="MrpF/PhaF-like"/>
</dbReference>
<evidence type="ECO:0000256" key="1">
    <source>
        <dbReference type="ARBA" id="ARBA00004651"/>
    </source>
</evidence>
<dbReference type="OrthoDB" id="6170784at2"/>
<protein>
    <submittedName>
        <fullName evidence="9">Multisubunit sodium/proton antiporter MrpF subunit</fullName>
    </submittedName>
</protein>
<dbReference type="PANTHER" id="PTHR34702">
    <property type="entry name" value="NA(+)/H(+) ANTIPORTER SUBUNIT F1"/>
    <property type="match status" value="1"/>
</dbReference>
<keyword evidence="7 8" id="KW-0472">Membrane</keyword>
<evidence type="ECO:0000256" key="8">
    <source>
        <dbReference type="SAM" id="Phobius"/>
    </source>
</evidence>
<feature type="transmembrane region" description="Helical" evidence="8">
    <location>
        <begin position="6"/>
        <end position="24"/>
    </location>
</feature>
<keyword evidence="10" id="KW-1185">Reference proteome</keyword>
<keyword evidence="6 8" id="KW-1133">Transmembrane helix</keyword>
<keyword evidence="3" id="KW-0813">Transport</keyword>
<comment type="subcellular location">
    <subcellularLocation>
        <location evidence="1">Cell membrane</location>
        <topology evidence="1">Multi-pass membrane protein</topology>
    </subcellularLocation>
</comment>
<dbReference type="GO" id="GO:0015385">
    <property type="term" value="F:sodium:proton antiporter activity"/>
    <property type="evidence" value="ECO:0007669"/>
    <property type="project" value="TreeGrafter"/>
</dbReference>
<evidence type="ECO:0000256" key="5">
    <source>
        <dbReference type="ARBA" id="ARBA00022692"/>
    </source>
</evidence>
<dbReference type="RefSeq" id="WP_130503935.1">
    <property type="nucleotide sequence ID" value="NZ_SHLI01000001.1"/>
</dbReference>
<feature type="transmembrane region" description="Helical" evidence="8">
    <location>
        <begin position="36"/>
        <end position="53"/>
    </location>
</feature>
<dbReference type="AlphaFoldDB" id="A0A4Q8D2Z6"/>
<evidence type="ECO:0000256" key="2">
    <source>
        <dbReference type="ARBA" id="ARBA00009212"/>
    </source>
</evidence>
<dbReference type="Proteomes" id="UP000292298">
    <property type="component" value="Unassembled WGS sequence"/>
</dbReference>
<proteinExistence type="inferred from homology"/>
<dbReference type="Pfam" id="PF04066">
    <property type="entry name" value="MrpF_PhaF"/>
    <property type="match status" value="1"/>
</dbReference>